<dbReference type="NCBIfam" id="TIGR03596">
    <property type="entry name" value="GTPase_YlqF"/>
    <property type="match status" value="1"/>
</dbReference>
<dbReference type="InterPro" id="IPR019991">
    <property type="entry name" value="GTP-bd_ribosome_bgen"/>
</dbReference>
<comment type="subcellular location">
    <subcellularLocation>
        <location evidence="4">Cytoplasm</location>
    </subcellularLocation>
</comment>
<feature type="binding site" evidence="5">
    <location>
        <begin position="131"/>
        <end position="136"/>
    </location>
    <ligand>
        <name>GTP</name>
        <dbReference type="ChEBI" id="CHEBI:37565"/>
    </ligand>
</feature>
<proteinExistence type="inferred from homology"/>
<evidence type="ECO:0000256" key="3">
    <source>
        <dbReference type="ARBA" id="ARBA00023134"/>
    </source>
</evidence>
<dbReference type="GO" id="GO:0003924">
    <property type="term" value="F:GTPase activity"/>
    <property type="evidence" value="ECO:0007669"/>
    <property type="project" value="TreeGrafter"/>
</dbReference>
<gene>
    <name evidence="7" type="ORF">B7R76_03405</name>
</gene>
<feature type="domain" description="G" evidence="6">
    <location>
        <begin position="124"/>
        <end position="179"/>
    </location>
</feature>
<dbReference type="Gene3D" id="1.10.1580.10">
    <property type="match status" value="1"/>
</dbReference>
<dbReference type="RefSeq" id="WP_012993152.1">
    <property type="nucleotide sequence ID" value="NZ_NBZD01000001.1"/>
</dbReference>
<dbReference type="SUPFAM" id="SSF52540">
    <property type="entry name" value="P-loop containing nucleoside triphosphate hydrolases"/>
    <property type="match status" value="1"/>
</dbReference>
<evidence type="ECO:0000256" key="5">
    <source>
        <dbReference type="PIRSR" id="PIRSR006230-1"/>
    </source>
</evidence>
<dbReference type="GO" id="GO:0006412">
    <property type="term" value="P:translation"/>
    <property type="evidence" value="ECO:0007669"/>
    <property type="project" value="TreeGrafter"/>
</dbReference>
<comment type="caution">
    <text evidence="7">The sequence shown here is derived from an EMBL/GenBank/DDBJ whole genome shotgun (WGS) entry which is preliminary data.</text>
</comment>
<dbReference type="GO" id="GO:0005525">
    <property type="term" value="F:GTP binding"/>
    <property type="evidence" value="ECO:0007669"/>
    <property type="project" value="UniProtKB-KW"/>
</dbReference>
<dbReference type="InterPro" id="IPR006073">
    <property type="entry name" value="GTP-bd"/>
</dbReference>
<dbReference type="AlphaFoldDB" id="A0A2J8B568"/>
<dbReference type="OMA" id="GVLWPKF"/>
<comment type="function">
    <text evidence="4">Required for a late step of 50S ribosomal subunit assembly. Has GTPase activity.</text>
</comment>
<dbReference type="PIRSF" id="PIRSF006230">
    <property type="entry name" value="MG442"/>
    <property type="match status" value="1"/>
</dbReference>
<dbReference type="EMBL" id="NBZD01000001">
    <property type="protein sequence ID" value="PNH19930.1"/>
    <property type="molecule type" value="Genomic_DNA"/>
</dbReference>
<keyword evidence="3 4" id="KW-0342">GTP-binding</keyword>
<name>A0A2J8B568_9FIRM</name>
<dbReference type="Pfam" id="PF01926">
    <property type="entry name" value="MMR_HSR1"/>
    <property type="match status" value="1"/>
</dbReference>
<dbReference type="CDD" id="cd01856">
    <property type="entry name" value="YlqF"/>
    <property type="match status" value="1"/>
</dbReference>
<feature type="binding site" evidence="5">
    <location>
        <position position="174"/>
    </location>
    <ligand>
        <name>GTP</name>
        <dbReference type="ChEBI" id="CHEBI:37565"/>
    </ligand>
</feature>
<keyword evidence="2 4" id="KW-0547">Nucleotide-binding</keyword>
<dbReference type="InterPro" id="IPR027417">
    <property type="entry name" value="P-loop_NTPase"/>
</dbReference>
<dbReference type="Proteomes" id="UP000236394">
    <property type="component" value="Unassembled WGS sequence"/>
</dbReference>
<dbReference type="PANTHER" id="PTHR45782">
    <property type="entry name" value="MITOCHONDRIAL RIBOSOME-ASSOCIATED GTPASE 1"/>
    <property type="match status" value="1"/>
</dbReference>
<dbReference type="Gene3D" id="3.40.50.300">
    <property type="entry name" value="P-loop containing nucleotide triphosphate hydrolases"/>
    <property type="match status" value="1"/>
</dbReference>
<keyword evidence="4" id="KW-0963">Cytoplasm</keyword>
<accession>A0A2J8B568</accession>
<evidence type="ECO:0000313" key="7">
    <source>
        <dbReference type="EMBL" id="PNH19930.1"/>
    </source>
</evidence>
<evidence type="ECO:0000313" key="8">
    <source>
        <dbReference type="Proteomes" id="UP000236394"/>
    </source>
</evidence>
<dbReference type="GO" id="GO:0005737">
    <property type="term" value="C:cytoplasm"/>
    <property type="evidence" value="ECO:0007669"/>
    <property type="project" value="UniProtKB-SubCell"/>
</dbReference>
<organism evidence="7 8">
    <name type="scientific">Mageeibacillus indolicus</name>
    <dbReference type="NCBI Taxonomy" id="884684"/>
    <lineage>
        <taxon>Bacteria</taxon>
        <taxon>Bacillati</taxon>
        <taxon>Bacillota</taxon>
        <taxon>Clostridia</taxon>
        <taxon>Eubacteriales</taxon>
        <taxon>Oscillospiraceae</taxon>
        <taxon>Mageeibacillus</taxon>
    </lineage>
</organism>
<reference evidence="8" key="1">
    <citation type="submission" date="2017-04" db="EMBL/GenBank/DDBJ databases">
        <authorList>
            <person name="Bumgarner R.E."/>
            <person name="Fredricks D.N."/>
            <person name="Srinivasan S."/>
        </authorList>
    </citation>
    <scope>NUCLEOTIDE SEQUENCE [LARGE SCALE GENOMIC DNA]</scope>
    <source>
        <strain evidence="8">KA00405</strain>
    </source>
</reference>
<comment type="similarity">
    <text evidence="4">Belongs to the TRAFAC class YlqF/YawG GTPase family. MTG1 subfamily.</text>
</comment>
<sequence length="280" mass="31212">MAEVNWYPGHMTKAMRDIKAKLKLVDLVIELADARIPASSRNPELNKLLLNKPRLLVLSKKDLADPTWTERWLNKYQTESLAAAAFNLATIKGMNDLAQKCRELVADKLRRAEDKGRSGRPVRAMVLGIPNTGKSTLINSLAGRKAVVTGDRPGVTRALQWVRTGDLELMDVPGVLWPKITSAHAQLVLAATGAVKDQVFDVEDIAARMIECLAELYPLPLMERLKLTDLDQPVWQLYEEGARNRGCLQSGGKLNTLRFATLFLDELRSGKMGKITLDRF</sequence>
<dbReference type="PANTHER" id="PTHR45782:SF4">
    <property type="entry name" value="MITOCHONDRIAL RIBOSOME-ASSOCIATED GTPASE 1"/>
    <property type="match status" value="1"/>
</dbReference>
<dbReference type="InterPro" id="IPR016478">
    <property type="entry name" value="GTPase_MTG1"/>
</dbReference>
<protein>
    <recommendedName>
        <fullName evidence="1 4">Ribosome biogenesis GTPase A</fullName>
    </recommendedName>
</protein>
<evidence type="ECO:0000256" key="4">
    <source>
        <dbReference type="PIRNR" id="PIRNR006230"/>
    </source>
</evidence>
<evidence type="ECO:0000256" key="1">
    <source>
        <dbReference type="ARBA" id="ARBA00014898"/>
    </source>
</evidence>
<evidence type="ECO:0000259" key="6">
    <source>
        <dbReference type="Pfam" id="PF01926"/>
    </source>
</evidence>
<dbReference type="InterPro" id="IPR023179">
    <property type="entry name" value="GTP-bd_ortho_bundle_sf"/>
</dbReference>
<evidence type="ECO:0000256" key="2">
    <source>
        <dbReference type="ARBA" id="ARBA00022741"/>
    </source>
</evidence>